<dbReference type="GO" id="GO:0046819">
    <property type="term" value="P:protein secretion by the type V secretion system"/>
    <property type="evidence" value="ECO:0007669"/>
    <property type="project" value="TreeGrafter"/>
</dbReference>
<reference evidence="7" key="2">
    <citation type="journal article" date="2022" name="Microbiol. Resour. Announc.">
        <title>Metagenome Sequencing to Explore Phylogenomics of Terrestrial Cyanobacteria.</title>
        <authorList>
            <person name="Ward R.D."/>
            <person name="Stajich J.E."/>
            <person name="Johansen J.R."/>
            <person name="Huntemann M."/>
            <person name="Clum A."/>
            <person name="Foster B."/>
            <person name="Foster B."/>
            <person name="Roux S."/>
            <person name="Palaniappan K."/>
            <person name="Varghese N."/>
            <person name="Mukherjee S."/>
            <person name="Reddy T.B.K."/>
            <person name="Daum C."/>
            <person name="Copeland A."/>
            <person name="Chen I.A."/>
            <person name="Ivanova N.N."/>
            <person name="Kyrpides N.C."/>
            <person name="Shapiro N."/>
            <person name="Eloe-Fadrosh E.A."/>
            <person name="Pietrasiak N."/>
        </authorList>
    </citation>
    <scope>NUCLEOTIDE SEQUENCE</scope>
    <source>
        <strain evidence="7">GSE-NOS-MK-12-04C</strain>
    </source>
</reference>
<dbReference type="Proteomes" id="UP000729701">
    <property type="component" value="Unassembled WGS sequence"/>
</dbReference>
<organism evidence="7 8">
    <name type="scientific">Cyanomargarita calcarea GSE-NOS-MK-12-04C</name>
    <dbReference type="NCBI Taxonomy" id="2839659"/>
    <lineage>
        <taxon>Bacteria</taxon>
        <taxon>Bacillati</taxon>
        <taxon>Cyanobacteriota</taxon>
        <taxon>Cyanophyceae</taxon>
        <taxon>Nostocales</taxon>
        <taxon>Cyanomargaritaceae</taxon>
        <taxon>Cyanomargarita</taxon>
    </lineage>
</organism>
<comment type="caution">
    <text evidence="7">The sequence shown here is derived from an EMBL/GenBank/DDBJ whole genome shotgun (WGS) entry which is preliminary data.</text>
</comment>
<dbReference type="InterPro" id="IPR013686">
    <property type="entry name" value="Polypept-transport_assoc_ShlB"/>
</dbReference>
<name>A0A951QTH5_9CYAN</name>
<evidence type="ECO:0000313" key="7">
    <source>
        <dbReference type="EMBL" id="MBW4671461.1"/>
    </source>
</evidence>
<protein>
    <submittedName>
        <fullName evidence="7">ShlB/FhaC/HecB family hemolysin secretion/activation protein</fullName>
    </submittedName>
</protein>
<dbReference type="InterPro" id="IPR051544">
    <property type="entry name" value="TPS_OM_transporter"/>
</dbReference>
<dbReference type="Pfam" id="PF03865">
    <property type="entry name" value="ShlB"/>
    <property type="match status" value="1"/>
</dbReference>
<evidence type="ECO:0000256" key="2">
    <source>
        <dbReference type="ARBA" id="ARBA00022692"/>
    </source>
</evidence>
<feature type="compositionally biased region" description="Pro residues" evidence="4">
    <location>
        <begin position="55"/>
        <end position="73"/>
    </location>
</feature>
<proteinExistence type="predicted"/>
<dbReference type="InterPro" id="IPR005565">
    <property type="entry name" value="Hemolysn_activator_HlyB_C"/>
</dbReference>
<evidence type="ECO:0000256" key="1">
    <source>
        <dbReference type="ARBA" id="ARBA00022452"/>
    </source>
</evidence>
<evidence type="ECO:0000256" key="3">
    <source>
        <dbReference type="ARBA" id="ARBA00023237"/>
    </source>
</evidence>
<dbReference type="Pfam" id="PF08479">
    <property type="entry name" value="POTRA_2"/>
    <property type="match status" value="1"/>
</dbReference>
<dbReference type="Gene3D" id="3.10.20.310">
    <property type="entry name" value="membrane protein fhac"/>
    <property type="match status" value="1"/>
</dbReference>
<feature type="domain" description="Polypeptide-transport-associated ShlB-type" evidence="6">
    <location>
        <begin position="96"/>
        <end position="170"/>
    </location>
</feature>
<accession>A0A951QTH5</accession>
<evidence type="ECO:0000259" key="6">
    <source>
        <dbReference type="Pfam" id="PF08479"/>
    </source>
</evidence>
<feature type="region of interest" description="Disordered" evidence="4">
    <location>
        <begin position="40"/>
        <end position="90"/>
    </location>
</feature>
<dbReference type="Gene3D" id="2.40.160.50">
    <property type="entry name" value="membrane protein fhac: a member of the omp85/tpsb transporter family"/>
    <property type="match status" value="1"/>
</dbReference>
<dbReference type="GO" id="GO:0008320">
    <property type="term" value="F:protein transmembrane transporter activity"/>
    <property type="evidence" value="ECO:0007669"/>
    <property type="project" value="TreeGrafter"/>
</dbReference>
<sequence length="591" mass="65464">MSHDFLHLSRSYRYWYCLGLIAIANLTQVEILHAQVINTTPTVPNPNIRENQPPSTQPLPEPSPPSRLPPPEELLPNITPSSPEEAPPGEIPQTIVVKKFNVTGSTVFSPEDFAKITEPYIKKPITLAELFQIRGLITKLYVDKGYITSGAFIPPQKLQAGVVEIRVIEGGLEDIKITGTRRLNPGYVRSRIAIATGKPLNRDRLLEALQILQLNPLIENLTAELAAGSSPGGSLLEIRVREALTFNTQLVLDNGRSPSVGSFRRQIQISEANLLGLGDDINAIYTNTDGSNSLDLGYTLPINARNGTIAFNYGTSDSNVIERPFNVLDIESNSHYYELTLRQPIVQTPTQEFALGVTGTRRESQANYLEDKIAFPALGADNNGNTRVTALRFFQDWTSRSSRDVFALRSQFSIGLGALDSTINETSPDSRFYTWRGQAQWVRLLAPDTLLLLRGDMQLADRPLVAIEQIGLGGLETVRGYRQDALLTDNAIFASAEIRVPIARNQRNNTLLQLTPFLDFGTAWNRSGRPDSVNRDLGSNTLVSLGLGLRFQLQDRLTVRFDWGIPLISISGEKNSWQENGLYFSIVGNPF</sequence>
<dbReference type="PANTHER" id="PTHR34597">
    <property type="entry name" value="SLR1661 PROTEIN"/>
    <property type="match status" value="1"/>
</dbReference>
<keyword evidence="1" id="KW-0472">Membrane</keyword>
<feature type="domain" description="Haemolysin activator HlyB C-terminal" evidence="5">
    <location>
        <begin position="232"/>
        <end position="550"/>
    </location>
</feature>
<keyword evidence="3" id="KW-0998">Cell outer membrane</keyword>
<evidence type="ECO:0000259" key="5">
    <source>
        <dbReference type="Pfam" id="PF03865"/>
    </source>
</evidence>
<dbReference type="AlphaFoldDB" id="A0A951QTH5"/>
<evidence type="ECO:0000313" key="8">
    <source>
        <dbReference type="Proteomes" id="UP000729701"/>
    </source>
</evidence>
<dbReference type="EMBL" id="JAHHGZ010000045">
    <property type="protein sequence ID" value="MBW4671461.1"/>
    <property type="molecule type" value="Genomic_DNA"/>
</dbReference>
<reference evidence="7" key="1">
    <citation type="submission" date="2021-05" db="EMBL/GenBank/DDBJ databases">
        <authorList>
            <person name="Pietrasiak N."/>
            <person name="Ward R."/>
            <person name="Stajich J.E."/>
            <person name="Kurbessoian T."/>
        </authorList>
    </citation>
    <scope>NUCLEOTIDE SEQUENCE</scope>
    <source>
        <strain evidence="7">GSE-NOS-MK-12-04C</strain>
    </source>
</reference>
<keyword evidence="1" id="KW-1134">Transmembrane beta strand</keyword>
<evidence type="ECO:0000256" key="4">
    <source>
        <dbReference type="SAM" id="MobiDB-lite"/>
    </source>
</evidence>
<keyword evidence="2" id="KW-0812">Transmembrane</keyword>
<dbReference type="PANTHER" id="PTHR34597:SF3">
    <property type="entry name" value="OUTER MEMBRANE TRANSPORTER CDIB"/>
    <property type="match status" value="1"/>
</dbReference>
<gene>
    <name evidence="7" type="ORF">KME60_29570</name>
</gene>
<dbReference type="GO" id="GO:0098046">
    <property type="term" value="C:type V protein secretion system complex"/>
    <property type="evidence" value="ECO:0007669"/>
    <property type="project" value="TreeGrafter"/>
</dbReference>